<sequence length="108" mass="11907">MAYDDALAERIRDRLRDTFGVAERRMFGGLVFFLYGNMVVGVLGDDLMARVGPDNTDAALTRPGVRAFDFTGRAMRGWVFVAGDELDDDALDSWIADASAFVETLPPK</sequence>
<evidence type="ECO:0000259" key="2">
    <source>
        <dbReference type="Pfam" id="PF04993"/>
    </source>
</evidence>
<dbReference type="Proteomes" id="UP000653674">
    <property type="component" value="Unassembled WGS sequence"/>
</dbReference>
<keyword evidence="4" id="KW-1185">Reference proteome</keyword>
<evidence type="ECO:0000313" key="4">
    <source>
        <dbReference type="Proteomes" id="UP000653674"/>
    </source>
</evidence>
<comment type="caution">
    <text evidence="3">The sequence shown here is derived from an EMBL/GenBank/DDBJ whole genome shotgun (WGS) entry which is preliminary data.</text>
</comment>
<keyword evidence="1" id="KW-1133">Transmembrane helix</keyword>
<dbReference type="InterPro" id="IPR007076">
    <property type="entry name" value="TfoX_N"/>
</dbReference>
<gene>
    <name evidence="3" type="ORF">Pfl04_02720</name>
</gene>
<dbReference type="EMBL" id="BONU01000001">
    <property type="protein sequence ID" value="GIG71868.1"/>
    <property type="molecule type" value="Genomic_DNA"/>
</dbReference>
<proteinExistence type="predicted"/>
<evidence type="ECO:0000313" key="3">
    <source>
        <dbReference type="EMBL" id="GIG71868.1"/>
    </source>
</evidence>
<protein>
    <recommendedName>
        <fullName evidence="2">TfoX N-terminal domain-containing protein</fullName>
    </recommendedName>
</protein>
<keyword evidence="1" id="KW-0812">Transmembrane</keyword>
<evidence type="ECO:0000256" key="1">
    <source>
        <dbReference type="SAM" id="Phobius"/>
    </source>
</evidence>
<dbReference type="RefSeq" id="WP_168076497.1">
    <property type="nucleotide sequence ID" value="NZ_BAAAQJ010000026.1"/>
</dbReference>
<keyword evidence="1" id="KW-0472">Membrane</keyword>
<organism evidence="3 4">
    <name type="scientific">Planosporangium flavigriseum</name>
    <dbReference type="NCBI Taxonomy" id="373681"/>
    <lineage>
        <taxon>Bacteria</taxon>
        <taxon>Bacillati</taxon>
        <taxon>Actinomycetota</taxon>
        <taxon>Actinomycetes</taxon>
        <taxon>Micromonosporales</taxon>
        <taxon>Micromonosporaceae</taxon>
        <taxon>Planosporangium</taxon>
    </lineage>
</organism>
<dbReference type="Gene3D" id="3.30.1460.30">
    <property type="entry name" value="YgaC/TfoX-N like chaperone"/>
    <property type="match status" value="1"/>
</dbReference>
<feature type="domain" description="TfoX N-terminal" evidence="2">
    <location>
        <begin position="18"/>
        <end position="100"/>
    </location>
</feature>
<feature type="transmembrane region" description="Helical" evidence="1">
    <location>
        <begin position="26"/>
        <end position="44"/>
    </location>
</feature>
<dbReference type="SUPFAM" id="SSF159894">
    <property type="entry name" value="YgaC/TfoX-N like"/>
    <property type="match status" value="1"/>
</dbReference>
<reference evidence="3" key="1">
    <citation type="submission" date="2021-01" db="EMBL/GenBank/DDBJ databases">
        <title>Whole genome shotgun sequence of Planosporangium flavigriseum NBRC 105377.</title>
        <authorList>
            <person name="Komaki H."/>
            <person name="Tamura T."/>
        </authorList>
    </citation>
    <scope>NUCLEOTIDE SEQUENCE</scope>
    <source>
        <strain evidence="3">NBRC 105377</strain>
    </source>
</reference>
<accession>A0A8J3PKG1</accession>
<dbReference type="Pfam" id="PF04993">
    <property type="entry name" value="TfoX_N"/>
    <property type="match status" value="1"/>
</dbReference>
<name>A0A8J3PKG1_9ACTN</name>
<dbReference type="AlphaFoldDB" id="A0A8J3PKG1"/>